<comment type="caution">
    <text evidence="3">The sequence shown here is derived from an EMBL/GenBank/DDBJ whole genome shotgun (WGS) entry which is preliminary data.</text>
</comment>
<dbReference type="AlphaFoldDB" id="A0A4R7C7V8"/>
<evidence type="ECO:0000256" key="2">
    <source>
        <dbReference type="SAM" id="SignalP"/>
    </source>
</evidence>
<protein>
    <submittedName>
        <fullName evidence="3">Uncharacterized protein</fullName>
    </submittedName>
</protein>
<dbReference type="EMBL" id="SNZR01000011">
    <property type="protein sequence ID" value="TDR94710.1"/>
    <property type="molecule type" value="Genomic_DNA"/>
</dbReference>
<evidence type="ECO:0000313" key="4">
    <source>
        <dbReference type="Proteomes" id="UP000295122"/>
    </source>
</evidence>
<proteinExistence type="predicted"/>
<name>A0A4R7C7V8_9HYPH</name>
<sequence>MRVSALALATALVTLGAGVAEAQQSYHVNGPLRLTVRAKSFLNPGTVVSPHSMVNPASAYGQMVSYVNSPPYAHDRDRYGAGTLPDPTTNGPFIGARNPLGPVDYGSFFYD</sequence>
<feature type="signal peptide" evidence="2">
    <location>
        <begin position="1"/>
        <end position="22"/>
    </location>
</feature>
<organism evidence="3 4">
    <name type="scientific">Enterovirga rhinocerotis</name>
    <dbReference type="NCBI Taxonomy" id="1339210"/>
    <lineage>
        <taxon>Bacteria</taxon>
        <taxon>Pseudomonadati</taxon>
        <taxon>Pseudomonadota</taxon>
        <taxon>Alphaproteobacteria</taxon>
        <taxon>Hyphomicrobiales</taxon>
        <taxon>Methylobacteriaceae</taxon>
        <taxon>Enterovirga</taxon>
    </lineage>
</organism>
<dbReference type="RefSeq" id="WP_133769577.1">
    <property type="nucleotide sequence ID" value="NZ_SNZR01000011.1"/>
</dbReference>
<feature type="chain" id="PRO_5020312241" evidence="2">
    <location>
        <begin position="23"/>
        <end position="111"/>
    </location>
</feature>
<evidence type="ECO:0000256" key="1">
    <source>
        <dbReference type="SAM" id="MobiDB-lite"/>
    </source>
</evidence>
<gene>
    <name evidence="3" type="ORF">EV668_1998</name>
</gene>
<dbReference type="Proteomes" id="UP000295122">
    <property type="component" value="Unassembled WGS sequence"/>
</dbReference>
<evidence type="ECO:0000313" key="3">
    <source>
        <dbReference type="EMBL" id="TDR94710.1"/>
    </source>
</evidence>
<reference evidence="3 4" key="1">
    <citation type="submission" date="2019-03" db="EMBL/GenBank/DDBJ databases">
        <title>Genomic Encyclopedia of Type Strains, Phase IV (KMG-IV): sequencing the most valuable type-strain genomes for metagenomic binning, comparative biology and taxonomic classification.</title>
        <authorList>
            <person name="Goeker M."/>
        </authorList>
    </citation>
    <scope>NUCLEOTIDE SEQUENCE [LARGE SCALE GENOMIC DNA]</scope>
    <source>
        <strain evidence="3 4">DSM 25903</strain>
    </source>
</reference>
<feature type="region of interest" description="Disordered" evidence="1">
    <location>
        <begin position="77"/>
        <end position="96"/>
    </location>
</feature>
<dbReference type="OrthoDB" id="8019541at2"/>
<accession>A0A4R7C7V8</accession>
<keyword evidence="4" id="KW-1185">Reference proteome</keyword>
<keyword evidence="2" id="KW-0732">Signal</keyword>